<evidence type="ECO:0000259" key="2">
    <source>
        <dbReference type="Pfam" id="PF09290"/>
    </source>
</evidence>
<dbReference type="RefSeq" id="WP_081769303.1">
    <property type="nucleotide sequence ID" value="NZ_CP006850.1"/>
</dbReference>
<dbReference type="HAMAP" id="MF_01657">
    <property type="entry name" value="Ac_ald_DH_ac"/>
    <property type="match status" value="1"/>
</dbReference>
<dbReference type="InterPro" id="IPR003361">
    <property type="entry name" value="Acetaldehyde_dehydrogenase"/>
</dbReference>
<evidence type="ECO:0000256" key="1">
    <source>
        <dbReference type="HAMAP-Rule" id="MF_01657"/>
    </source>
</evidence>
<evidence type="ECO:0000313" key="3">
    <source>
        <dbReference type="EMBL" id="AHH18296.1"/>
    </source>
</evidence>
<dbReference type="Gene3D" id="3.40.50.720">
    <property type="entry name" value="NAD(P)-binding Rossmann-like Domain"/>
    <property type="match status" value="1"/>
</dbReference>
<reference evidence="3 4" key="1">
    <citation type="journal article" date="2014" name="Appl. Environ. Microbiol.">
        <title>Insights into the Microbial Degradation of Rubber and Gutta-Percha by Analysis of the Complete Genome of Nocardia nova SH22a.</title>
        <authorList>
            <person name="Luo Q."/>
            <person name="Hiessl S."/>
            <person name="Poehlein A."/>
            <person name="Daniel R."/>
            <person name="Steinbuchel A."/>
        </authorList>
    </citation>
    <scope>NUCLEOTIDE SEQUENCE [LARGE SCALE GENOMIC DNA]</scope>
    <source>
        <strain evidence="3">SH22a</strain>
    </source>
</reference>
<feature type="domain" description="Acetaldehyde dehydrogenase C-terminal" evidence="2">
    <location>
        <begin position="125"/>
        <end position="262"/>
    </location>
</feature>
<keyword evidence="1" id="KW-0520">NAD</keyword>
<accession>W5TM18</accession>
<dbReference type="NCBIfam" id="NF006157">
    <property type="entry name" value="PRK08300.1"/>
    <property type="match status" value="1"/>
</dbReference>
<dbReference type="InterPro" id="IPR015426">
    <property type="entry name" value="Acetylaldehyde_DH_C"/>
</dbReference>
<dbReference type="OrthoDB" id="9786743at2"/>
<feature type="active site" description="Acyl-thioester intermediate" evidence="1">
    <location>
        <position position="125"/>
    </location>
</feature>
<dbReference type="GO" id="GO:0051287">
    <property type="term" value="F:NAD binding"/>
    <property type="evidence" value="ECO:0007669"/>
    <property type="project" value="UniProtKB-UniRule"/>
</dbReference>
<gene>
    <name evidence="3" type="ORF">NONO_c35090</name>
</gene>
<name>W5TM18_9NOCA</name>
<protein>
    <recommendedName>
        <fullName evidence="1">Acetaldehyde dehydrogenase</fullName>
        <ecNumber evidence="1">1.2.1.10</ecNumber>
    </recommendedName>
    <alternativeName>
        <fullName evidence="1">Acetaldehyde dehydrogenase [acetylating]</fullName>
    </alternativeName>
</protein>
<keyword evidence="1" id="KW-0058">Aromatic hydrocarbons catabolism</keyword>
<keyword evidence="1" id="KW-0560">Oxidoreductase</keyword>
<dbReference type="Gene3D" id="3.30.360.10">
    <property type="entry name" value="Dihydrodipicolinate Reductase, domain 2"/>
    <property type="match status" value="1"/>
</dbReference>
<dbReference type="InterPro" id="IPR036291">
    <property type="entry name" value="NAD(P)-bd_dom_sf"/>
</dbReference>
<dbReference type="EC" id="1.2.1.10" evidence="1"/>
<dbReference type="PATRIC" id="fig|1415166.3.peg.3599"/>
<proteinExistence type="inferred from homology"/>
<dbReference type="SUPFAM" id="SSF55347">
    <property type="entry name" value="Glyceraldehyde-3-phosphate dehydrogenase-like, C-terminal domain"/>
    <property type="match status" value="1"/>
</dbReference>
<dbReference type="GO" id="GO:0008774">
    <property type="term" value="F:acetaldehyde dehydrogenase (acetylating) activity"/>
    <property type="evidence" value="ECO:0007669"/>
    <property type="project" value="UniProtKB-UniRule"/>
</dbReference>
<evidence type="ECO:0000313" key="4">
    <source>
        <dbReference type="Proteomes" id="UP000019150"/>
    </source>
</evidence>
<dbReference type="AlphaFoldDB" id="W5TM18"/>
<comment type="similarity">
    <text evidence="1">Belongs to the acetaldehyde dehydrogenase family.</text>
</comment>
<dbReference type="HOGENOM" id="CLU_062208_0_0_11"/>
<dbReference type="SUPFAM" id="SSF51735">
    <property type="entry name" value="NAD(P)-binding Rossmann-fold domains"/>
    <property type="match status" value="1"/>
</dbReference>
<sequence length="290" mass="30960">MTILRTAIVGAGRIGMDMLYRVATSDYLSIELIIGRPGSKGLHLAHEAGYTVSDRGLSAELDRGVEFDVIFDASDAAAHVDHWKRASSTGALVVDLTPSHIGTPIVPVVNIDDVRHNRNVNLVSCAGQASIPIVSRMVRELAPSYVEIAATAAAVTIGPATRRNINPFIENTATAIREISGLSNIKFMAGGTPATPEPDFRVSIAMAGAARQVPRPVLEEIVHSIQDDVSRYSPGYSAYVIEHSDTFTNVMVTVTAHAPMIPSYAGNLEIINSAAVEVVRRYADMSAQVA</sequence>
<dbReference type="STRING" id="1415166.NONO_c35090"/>
<organism evidence="3 4">
    <name type="scientific">Nocardia nova SH22a</name>
    <dbReference type="NCBI Taxonomy" id="1415166"/>
    <lineage>
        <taxon>Bacteria</taxon>
        <taxon>Bacillati</taxon>
        <taxon>Actinomycetota</taxon>
        <taxon>Actinomycetes</taxon>
        <taxon>Mycobacteriales</taxon>
        <taxon>Nocardiaceae</taxon>
        <taxon>Nocardia</taxon>
    </lineage>
</organism>
<dbReference type="EMBL" id="CP006850">
    <property type="protein sequence ID" value="AHH18296.1"/>
    <property type="molecule type" value="Genomic_DNA"/>
</dbReference>
<comment type="caution">
    <text evidence="1">Lacks conserved residue(s) required for the propagation of feature annotation.</text>
</comment>
<comment type="catalytic activity">
    <reaction evidence="1">
        <text>acetaldehyde + NAD(+) + CoA = acetyl-CoA + NADH + H(+)</text>
        <dbReference type="Rhea" id="RHEA:23288"/>
        <dbReference type="ChEBI" id="CHEBI:15343"/>
        <dbReference type="ChEBI" id="CHEBI:15378"/>
        <dbReference type="ChEBI" id="CHEBI:57287"/>
        <dbReference type="ChEBI" id="CHEBI:57288"/>
        <dbReference type="ChEBI" id="CHEBI:57540"/>
        <dbReference type="ChEBI" id="CHEBI:57945"/>
        <dbReference type="EC" id="1.2.1.10"/>
    </reaction>
</comment>
<dbReference type="eggNOG" id="COG4569">
    <property type="taxonomic scope" value="Bacteria"/>
</dbReference>
<dbReference type="Pfam" id="PF09290">
    <property type="entry name" value="AcetDehyd-dimer"/>
    <property type="match status" value="1"/>
</dbReference>
<feature type="binding site" evidence="1">
    <location>
        <position position="267"/>
    </location>
    <ligand>
        <name>NAD(+)</name>
        <dbReference type="ChEBI" id="CHEBI:57540"/>
    </ligand>
</feature>
<keyword evidence="4" id="KW-1185">Reference proteome</keyword>
<dbReference type="Proteomes" id="UP000019150">
    <property type="component" value="Chromosome"/>
</dbReference>
<dbReference type="KEGG" id="nno:NONO_c35090"/>